<name>A0ABW3S9U7_9BACL</name>
<keyword evidence="4" id="KW-0564">Palmitate</keyword>
<gene>
    <name evidence="7" type="ORF">ACFQ2Z_09400</name>
</gene>
<dbReference type="RefSeq" id="WP_240268676.1">
    <property type="nucleotide sequence ID" value="NZ_JAKSXN010000014.1"/>
</dbReference>
<evidence type="ECO:0000256" key="6">
    <source>
        <dbReference type="SAM" id="SignalP"/>
    </source>
</evidence>
<dbReference type="CDD" id="cd13580">
    <property type="entry name" value="PBP2_AlgQ_like_1"/>
    <property type="match status" value="1"/>
</dbReference>
<evidence type="ECO:0000256" key="2">
    <source>
        <dbReference type="ARBA" id="ARBA00022729"/>
    </source>
</evidence>
<keyword evidence="1" id="KW-1003">Cell membrane</keyword>
<feature type="signal peptide" evidence="6">
    <location>
        <begin position="1"/>
        <end position="27"/>
    </location>
</feature>
<evidence type="ECO:0000256" key="3">
    <source>
        <dbReference type="ARBA" id="ARBA00023136"/>
    </source>
</evidence>
<accession>A0ABW3S9U7</accession>
<keyword evidence="3" id="KW-0472">Membrane</keyword>
<feature type="chain" id="PRO_5047030160" evidence="6">
    <location>
        <begin position="28"/>
        <end position="506"/>
    </location>
</feature>
<organism evidence="7 8">
    <name type="scientific">Paenibacillus timonensis</name>
    <dbReference type="NCBI Taxonomy" id="225915"/>
    <lineage>
        <taxon>Bacteria</taxon>
        <taxon>Bacillati</taxon>
        <taxon>Bacillota</taxon>
        <taxon>Bacilli</taxon>
        <taxon>Bacillales</taxon>
        <taxon>Paenibacillaceae</taxon>
        <taxon>Paenibacillus</taxon>
    </lineage>
</organism>
<comment type="caution">
    <text evidence="7">The sequence shown here is derived from an EMBL/GenBank/DDBJ whole genome shotgun (WGS) entry which is preliminary data.</text>
</comment>
<evidence type="ECO:0000256" key="4">
    <source>
        <dbReference type="ARBA" id="ARBA00023139"/>
    </source>
</evidence>
<evidence type="ECO:0000256" key="1">
    <source>
        <dbReference type="ARBA" id="ARBA00022475"/>
    </source>
</evidence>
<dbReference type="EMBL" id="JBHTKZ010000014">
    <property type="protein sequence ID" value="MFD1181573.1"/>
    <property type="molecule type" value="Genomic_DNA"/>
</dbReference>
<sequence length="506" mass="57786">MRKIQFRRNVRLLPFSLLLTGIVTGFAGCGFPGQAQEPPLNGDQRSRPQVNIVISNLGMTFPEGMDENDNRYLNYIEEQTGLDIQVNTPPTEVYDEKLDVIMSSGNLPDLLHAYEPVWFDNYVKQGALLPLDDLIDRYGPHLKAKIPSEVWDRVKYGGKIYAVPSLNEVTGIELMYARKDWLDRLGLAPPKTLDEYYEVIQAFTRDDPDGNGLQDTVGLTFTADLGRSSPFFGAFGTQLDTWFERDGNLVYGNILPETKETLGFLARLYQEGLLEREFPLNLQTNLFEKIEYGKVGLFSATWYDTRGPIAANMKRDPNARWIPLEYPIGPQGNKGVYSIDTIRGYNVIPADSPHAAEVIQLLDFIASDYKTLKLGFENEIWRREGDRIVTDFALHDESLYRGIYQSLVDVPDETLFKQRLDSLGDFNLYNNIQTIHRNIMPSAFYGIPTPAMGKYSDHLNRLEDVFVKIILGIEPLDAFDQYVERWKAEGGSEITKEVNRWYESRR</sequence>
<proteinExistence type="predicted"/>
<dbReference type="InterPro" id="IPR006059">
    <property type="entry name" value="SBP"/>
</dbReference>
<dbReference type="Proteomes" id="UP001597211">
    <property type="component" value="Unassembled WGS sequence"/>
</dbReference>
<keyword evidence="2 6" id="KW-0732">Signal</keyword>
<evidence type="ECO:0000313" key="7">
    <source>
        <dbReference type="EMBL" id="MFD1181573.1"/>
    </source>
</evidence>
<protein>
    <submittedName>
        <fullName evidence="7">Extracellular solute-binding protein</fullName>
    </submittedName>
</protein>
<keyword evidence="8" id="KW-1185">Reference proteome</keyword>
<dbReference type="PANTHER" id="PTHR43649:SF33">
    <property type="entry name" value="POLYGALACTURONAN_RHAMNOGALACTURONAN-BINDING PROTEIN YTCQ"/>
    <property type="match status" value="1"/>
</dbReference>
<evidence type="ECO:0000256" key="5">
    <source>
        <dbReference type="ARBA" id="ARBA00023288"/>
    </source>
</evidence>
<keyword evidence="5" id="KW-0449">Lipoprotein</keyword>
<evidence type="ECO:0000313" key="8">
    <source>
        <dbReference type="Proteomes" id="UP001597211"/>
    </source>
</evidence>
<dbReference type="PANTHER" id="PTHR43649">
    <property type="entry name" value="ARABINOSE-BINDING PROTEIN-RELATED"/>
    <property type="match status" value="1"/>
</dbReference>
<reference evidence="8" key="1">
    <citation type="journal article" date="2019" name="Int. J. Syst. Evol. Microbiol.">
        <title>The Global Catalogue of Microorganisms (GCM) 10K type strain sequencing project: providing services to taxonomists for standard genome sequencing and annotation.</title>
        <authorList>
            <consortium name="The Broad Institute Genomics Platform"/>
            <consortium name="The Broad Institute Genome Sequencing Center for Infectious Disease"/>
            <person name="Wu L."/>
            <person name="Ma J."/>
        </authorList>
    </citation>
    <scope>NUCLEOTIDE SEQUENCE [LARGE SCALE GENOMIC DNA]</scope>
    <source>
        <strain evidence="8">CCUG 48216</strain>
    </source>
</reference>
<dbReference type="PROSITE" id="PS51257">
    <property type="entry name" value="PROKAR_LIPOPROTEIN"/>
    <property type="match status" value="1"/>
</dbReference>
<dbReference type="Gene3D" id="3.40.190.10">
    <property type="entry name" value="Periplasmic binding protein-like II"/>
    <property type="match status" value="2"/>
</dbReference>
<dbReference type="InterPro" id="IPR050490">
    <property type="entry name" value="Bact_solute-bd_prot1"/>
</dbReference>
<dbReference type="SUPFAM" id="SSF53850">
    <property type="entry name" value="Periplasmic binding protein-like II"/>
    <property type="match status" value="1"/>
</dbReference>
<dbReference type="Pfam" id="PF01547">
    <property type="entry name" value="SBP_bac_1"/>
    <property type="match status" value="1"/>
</dbReference>